<dbReference type="InterPro" id="IPR010656">
    <property type="entry name" value="DctM"/>
</dbReference>
<keyword evidence="6 7" id="KW-0472">Membrane</keyword>
<protein>
    <recommendedName>
        <fullName evidence="7">TRAP transporter large permease protein</fullName>
    </recommendedName>
</protein>
<dbReference type="InterPro" id="IPR004681">
    <property type="entry name" value="TRAP_DctM"/>
</dbReference>
<dbReference type="PANTHER" id="PTHR33362:SF4">
    <property type="entry name" value="2,3-DIKETO-L-GULONATE TRAP TRANSPORTER LARGE PERMEASE PROTEIN YIAN"/>
    <property type="match status" value="1"/>
</dbReference>
<proteinExistence type="inferred from homology"/>
<keyword evidence="10" id="KW-1185">Reference proteome</keyword>
<evidence type="ECO:0000259" key="8">
    <source>
        <dbReference type="Pfam" id="PF06808"/>
    </source>
</evidence>
<dbReference type="AlphaFoldDB" id="A0AAE3VTG0"/>
<keyword evidence="3 7" id="KW-0997">Cell inner membrane</keyword>
<comment type="subunit">
    <text evidence="7">The complex comprises the extracytoplasmic solute receptor protein and the two transmembrane proteins.</text>
</comment>
<dbReference type="PIRSF" id="PIRSF006066">
    <property type="entry name" value="HI0050"/>
    <property type="match status" value="1"/>
</dbReference>
<feature type="transmembrane region" description="Helical" evidence="7">
    <location>
        <begin position="240"/>
        <end position="256"/>
    </location>
</feature>
<feature type="transmembrane region" description="Helical" evidence="7">
    <location>
        <begin position="167"/>
        <end position="192"/>
    </location>
</feature>
<evidence type="ECO:0000256" key="7">
    <source>
        <dbReference type="RuleBase" id="RU369079"/>
    </source>
</evidence>
<feature type="transmembrane region" description="Helical" evidence="7">
    <location>
        <begin position="277"/>
        <end position="295"/>
    </location>
</feature>
<dbReference type="GO" id="GO:0005886">
    <property type="term" value="C:plasma membrane"/>
    <property type="evidence" value="ECO:0007669"/>
    <property type="project" value="UniProtKB-SubCell"/>
</dbReference>
<dbReference type="RefSeq" id="WP_306887788.1">
    <property type="nucleotide sequence ID" value="NZ_JAUSUL010000010.1"/>
</dbReference>
<dbReference type="GO" id="GO:0022857">
    <property type="term" value="F:transmembrane transporter activity"/>
    <property type="evidence" value="ECO:0007669"/>
    <property type="project" value="UniProtKB-UniRule"/>
</dbReference>
<keyword evidence="2" id="KW-1003">Cell membrane</keyword>
<organism evidence="9 10">
    <name type="scientific">Amorphus orientalis</name>
    <dbReference type="NCBI Taxonomy" id="649198"/>
    <lineage>
        <taxon>Bacteria</taxon>
        <taxon>Pseudomonadati</taxon>
        <taxon>Pseudomonadota</taxon>
        <taxon>Alphaproteobacteria</taxon>
        <taxon>Hyphomicrobiales</taxon>
        <taxon>Amorphaceae</taxon>
        <taxon>Amorphus</taxon>
    </lineage>
</organism>
<feature type="transmembrane region" description="Helical" evidence="7">
    <location>
        <begin position="315"/>
        <end position="343"/>
    </location>
</feature>
<evidence type="ECO:0000313" key="9">
    <source>
        <dbReference type="EMBL" id="MDQ0317858.1"/>
    </source>
</evidence>
<keyword evidence="5 7" id="KW-1133">Transmembrane helix</keyword>
<evidence type="ECO:0000256" key="2">
    <source>
        <dbReference type="ARBA" id="ARBA00022475"/>
    </source>
</evidence>
<keyword evidence="4 7" id="KW-0812">Transmembrane</keyword>
<dbReference type="Pfam" id="PF06808">
    <property type="entry name" value="DctM"/>
    <property type="match status" value="1"/>
</dbReference>
<comment type="subcellular location">
    <subcellularLocation>
        <location evidence="1 7">Cell inner membrane</location>
        <topology evidence="1 7">Multi-pass membrane protein</topology>
    </subcellularLocation>
</comment>
<name>A0AAE3VTG0_9HYPH</name>
<accession>A0AAE3VTG0</accession>
<evidence type="ECO:0000256" key="5">
    <source>
        <dbReference type="ARBA" id="ARBA00022989"/>
    </source>
</evidence>
<dbReference type="PANTHER" id="PTHR33362">
    <property type="entry name" value="SIALIC ACID TRAP TRANSPORTER PERMEASE PROTEIN SIAT-RELATED"/>
    <property type="match status" value="1"/>
</dbReference>
<dbReference type="EMBL" id="JAUSUL010000010">
    <property type="protein sequence ID" value="MDQ0317858.1"/>
    <property type="molecule type" value="Genomic_DNA"/>
</dbReference>
<feature type="transmembrane region" description="Helical" evidence="7">
    <location>
        <begin position="396"/>
        <end position="419"/>
    </location>
</feature>
<gene>
    <name evidence="9" type="ORF">J2S73_004346</name>
</gene>
<comment type="function">
    <text evidence="7">Part of the tripartite ATP-independent periplasmic (TRAP) transport system.</text>
</comment>
<feature type="transmembrane region" description="Helical" evidence="7">
    <location>
        <begin position="92"/>
        <end position="125"/>
    </location>
</feature>
<comment type="caution">
    <text evidence="9">The sequence shown here is derived from an EMBL/GenBank/DDBJ whole genome shotgun (WGS) entry which is preliminary data.</text>
</comment>
<feature type="transmembrane region" description="Helical" evidence="7">
    <location>
        <begin position="355"/>
        <end position="376"/>
    </location>
</feature>
<evidence type="ECO:0000313" key="10">
    <source>
        <dbReference type="Proteomes" id="UP001229244"/>
    </source>
</evidence>
<evidence type="ECO:0000256" key="1">
    <source>
        <dbReference type="ARBA" id="ARBA00004429"/>
    </source>
</evidence>
<comment type="caution">
    <text evidence="7">Lacks conserved residue(s) required for the propagation of feature annotation.</text>
</comment>
<feature type="domain" description="TRAP C4-dicarboxylate transport system permease DctM subunit" evidence="8">
    <location>
        <begin position="8"/>
        <end position="416"/>
    </location>
</feature>
<keyword evidence="7" id="KW-0813">Transport</keyword>
<sequence>MSAFVFLGSLLGAIGIGMPIAFALMVCAVAMMVSMGNVNAQILAQKLIDGADSYPLMAIPFFLLAGELMNVGGLSQRIVNAAMSLFGHFRGGLGYVVIGTGVLLASLSGSAIADTATLAVMLLPLMRRAGYDVGRSAGLMAATGIIAPVIPPSVGFILLGVTANLSITSLFMAGIVPGLLMAVMLVAAWWWVSARDGTEPLPRRSGREVWHAIRSASWALVMPVIIVGGLKFGVFTPTEAGIIAAAYALFVSLLVYREMGLGDLYAAILSAAKTTSVIMLLVAASMVSAWLITILNLPGQVATLLQPFADSQTLLLLMIVVVVLVIGMVLDFTPAILILIPVLMPVVKSAGIDPVYFGVVFIITSAIGMITPPVGVVLNAVCGVGKVPMEVAVRGLIPFLIAEVAVLLLLILFPAIVTVPGEFLAGR</sequence>
<feature type="transmembrane region" description="Helical" evidence="7">
    <location>
        <begin position="54"/>
        <end position="72"/>
    </location>
</feature>
<feature type="transmembrane region" description="Helical" evidence="7">
    <location>
        <begin position="137"/>
        <end position="161"/>
    </location>
</feature>
<feature type="transmembrane region" description="Helical" evidence="7">
    <location>
        <begin position="6"/>
        <end position="33"/>
    </location>
</feature>
<evidence type="ECO:0000256" key="3">
    <source>
        <dbReference type="ARBA" id="ARBA00022519"/>
    </source>
</evidence>
<evidence type="ECO:0000256" key="4">
    <source>
        <dbReference type="ARBA" id="ARBA00022692"/>
    </source>
</evidence>
<comment type="similarity">
    <text evidence="7">Belongs to the TRAP transporter large permease family.</text>
</comment>
<evidence type="ECO:0000256" key="6">
    <source>
        <dbReference type="ARBA" id="ARBA00023136"/>
    </source>
</evidence>
<dbReference type="Proteomes" id="UP001229244">
    <property type="component" value="Unassembled WGS sequence"/>
</dbReference>
<dbReference type="NCBIfam" id="TIGR00786">
    <property type="entry name" value="dctM"/>
    <property type="match status" value="1"/>
</dbReference>
<reference evidence="9" key="1">
    <citation type="submission" date="2023-07" db="EMBL/GenBank/DDBJ databases">
        <title>Genomic Encyclopedia of Type Strains, Phase IV (KMG-IV): sequencing the most valuable type-strain genomes for metagenomic binning, comparative biology and taxonomic classification.</title>
        <authorList>
            <person name="Goeker M."/>
        </authorList>
    </citation>
    <scope>NUCLEOTIDE SEQUENCE</scope>
    <source>
        <strain evidence="9">DSM 21202</strain>
    </source>
</reference>